<dbReference type="Pfam" id="PF02771">
    <property type="entry name" value="Acyl-CoA_dh_N"/>
    <property type="match status" value="1"/>
</dbReference>
<evidence type="ECO:0000259" key="6">
    <source>
        <dbReference type="Pfam" id="PF00441"/>
    </source>
</evidence>
<dbReference type="PANTHER" id="PTHR43884">
    <property type="entry name" value="ACYL-COA DEHYDROGENASE"/>
    <property type="match status" value="1"/>
</dbReference>
<keyword evidence="5" id="KW-0560">Oxidoreductase</keyword>
<keyword evidence="3" id="KW-0285">Flavoprotein</keyword>
<dbReference type="SUPFAM" id="SSF47203">
    <property type="entry name" value="Acyl-CoA dehydrogenase C-terminal domain-like"/>
    <property type="match status" value="1"/>
</dbReference>
<dbReference type="InterPro" id="IPR013786">
    <property type="entry name" value="AcylCoA_DH/ox_N"/>
</dbReference>
<evidence type="ECO:0000313" key="9">
    <source>
        <dbReference type="Proteomes" id="UP000515728"/>
    </source>
</evidence>
<evidence type="ECO:0000256" key="1">
    <source>
        <dbReference type="ARBA" id="ARBA00001974"/>
    </source>
</evidence>
<organism evidence="8 9">
    <name type="scientific">Pseudonocardia petroleophila</name>
    <dbReference type="NCBI Taxonomy" id="37331"/>
    <lineage>
        <taxon>Bacteria</taxon>
        <taxon>Bacillati</taxon>
        <taxon>Actinomycetota</taxon>
        <taxon>Actinomycetes</taxon>
        <taxon>Pseudonocardiales</taxon>
        <taxon>Pseudonocardiaceae</taxon>
        <taxon>Pseudonocardia</taxon>
    </lineage>
</organism>
<dbReference type="GO" id="GO:0003995">
    <property type="term" value="F:acyl-CoA dehydrogenase activity"/>
    <property type="evidence" value="ECO:0007669"/>
    <property type="project" value="TreeGrafter"/>
</dbReference>
<evidence type="ECO:0000259" key="7">
    <source>
        <dbReference type="Pfam" id="PF02771"/>
    </source>
</evidence>
<protein>
    <submittedName>
        <fullName evidence="8">Acyl-CoA/acyl-ACP dehydrogenase</fullName>
    </submittedName>
</protein>
<dbReference type="InterPro" id="IPR037069">
    <property type="entry name" value="AcylCoA_DH/ox_N_sf"/>
</dbReference>
<feature type="domain" description="Acyl-CoA dehydrogenase/oxidase C-terminal" evidence="6">
    <location>
        <begin position="214"/>
        <end position="331"/>
    </location>
</feature>
<evidence type="ECO:0000256" key="3">
    <source>
        <dbReference type="ARBA" id="ARBA00022630"/>
    </source>
</evidence>
<evidence type="ECO:0000313" key="8">
    <source>
        <dbReference type="EMBL" id="QNG50549.1"/>
    </source>
</evidence>
<dbReference type="Pfam" id="PF00441">
    <property type="entry name" value="Acyl-CoA_dh_1"/>
    <property type="match status" value="1"/>
</dbReference>
<dbReference type="InterPro" id="IPR009075">
    <property type="entry name" value="AcylCo_DH/oxidase_C"/>
</dbReference>
<name>A0A7G7MCN8_9PSEU</name>
<keyword evidence="4" id="KW-0274">FAD</keyword>
<keyword evidence="9" id="KW-1185">Reference proteome</keyword>
<evidence type="ECO:0000256" key="5">
    <source>
        <dbReference type="ARBA" id="ARBA00023002"/>
    </source>
</evidence>
<accession>A0A7G7MCN8</accession>
<dbReference type="PANTHER" id="PTHR43884:SF20">
    <property type="entry name" value="ACYL-COA DEHYDROGENASE FADE28"/>
    <property type="match status" value="1"/>
</dbReference>
<comment type="cofactor">
    <cofactor evidence="1">
        <name>FAD</name>
        <dbReference type="ChEBI" id="CHEBI:57692"/>
    </cofactor>
</comment>
<dbReference type="GO" id="GO:0050660">
    <property type="term" value="F:flavin adenine dinucleotide binding"/>
    <property type="evidence" value="ECO:0007669"/>
    <property type="project" value="InterPro"/>
</dbReference>
<dbReference type="InterPro" id="IPR036250">
    <property type="entry name" value="AcylCo_DH-like_C"/>
</dbReference>
<dbReference type="Gene3D" id="1.10.540.10">
    <property type="entry name" value="Acyl-CoA dehydrogenase/oxidase, N-terminal domain"/>
    <property type="match status" value="1"/>
</dbReference>
<dbReference type="KEGG" id="ppel:H6H00_20235"/>
<dbReference type="EMBL" id="CP060131">
    <property type="protein sequence ID" value="QNG50549.1"/>
    <property type="molecule type" value="Genomic_DNA"/>
</dbReference>
<gene>
    <name evidence="8" type="ORF">H6H00_20235</name>
</gene>
<dbReference type="Proteomes" id="UP000515728">
    <property type="component" value="Chromosome"/>
</dbReference>
<dbReference type="InterPro" id="IPR009100">
    <property type="entry name" value="AcylCoA_DH/oxidase_NM_dom_sf"/>
</dbReference>
<comment type="similarity">
    <text evidence="2">Belongs to the acyl-CoA dehydrogenase family.</text>
</comment>
<evidence type="ECO:0000256" key="2">
    <source>
        <dbReference type="ARBA" id="ARBA00009347"/>
    </source>
</evidence>
<sequence>MSERASQPSAPVERELLRSTVSAILDEHGPRARDEAARHGWSAGLWQVLAESGLTLVSVPESAGGSGGDLADLAVVLQACGYHAAPVPVAETALTGWALASAGLPVPHGPLAVVPDGAAAGALVADGPGHRLAGRLGAVPWARGAHRVAVFAGRAGRTTHAVLDPRACTLEPGANLAGEPRDDLVLPARGVGCTPGGPEPAAVTLRGVLGRSLLMIGALRRVLDLTVRYAGERQQFGRAIGRFQAVQQQIAALAGTVEQAQAIADLAVDTLDRDGSADEAVLAAKICAGHAAAVAVAVGHQVHGAIGFTAEHELHRHTRRLMAWRDEDGSECVWSAELGARVVAAGPGGLWDLLTGPAAAPAS</sequence>
<dbReference type="AlphaFoldDB" id="A0A7G7MCN8"/>
<dbReference type="RefSeq" id="WP_185717311.1">
    <property type="nucleotide sequence ID" value="NZ_BAAAWI010000001.1"/>
</dbReference>
<dbReference type="SUPFAM" id="SSF56645">
    <property type="entry name" value="Acyl-CoA dehydrogenase NM domain-like"/>
    <property type="match status" value="1"/>
</dbReference>
<proteinExistence type="inferred from homology"/>
<evidence type="ECO:0000256" key="4">
    <source>
        <dbReference type="ARBA" id="ARBA00022827"/>
    </source>
</evidence>
<reference evidence="8 9" key="1">
    <citation type="submission" date="2020-08" db="EMBL/GenBank/DDBJ databases">
        <authorList>
            <person name="Mo P."/>
        </authorList>
    </citation>
    <scope>NUCLEOTIDE SEQUENCE [LARGE SCALE GENOMIC DNA]</scope>
    <source>
        <strain evidence="8 9">CGMCC 4.1532</strain>
    </source>
</reference>
<feature type="domain" description="Acyl-CoA dehydrogenase/oxidase N-terminal" evidence="7">
    <location>
        <begin position="13"/>
        <end position="103"/>
    </location>
</feature>
<dbReference type="Gene3D" id="1.20.140.10">
    <property type="entry name" value="Butyryl-CoA Dehydrogenase, subunit A, domain 3"/>
    <property type="match status" value="1"/>
</dbReference>